<name>A0AAQ3T9M5_PASNO</name>
<dbReference type="SUPFAM" id="SSF101936">
    <property type="entry name" value="DNA-binding pseudobarrel domain"/>
    <property type="match status" value="2"/>
</dbReference>
<gene>
    <name evidence="8" type="ORF">U9M48_016789</name>
</gene>
<dbReference type="InterPro" id="IPR015300">
    <property type="entry name" value="DNA-bd_pseudobarrel_sf"/>
</dbReference>
<evidence type="ECO:0000313" key="9">
    <source>
        <dbReference type="Proteomes" id="UP001341281"/>
    </source>
</evidence>
<evidence type="ECO:0000259" key="7">
    <source>
        <dbReference type="PROSITE" id="PS50863"/>
    </source>
</evidence>
<keyword evidence="9" id="KW-1185">Reference proteome</keyword>
<dbReference type="GO" id="GO:0005634">
    <property type="term" value="C:nucleus"/>
    <property type="evidence" value="ECO:0007669"/>
    <property type="project" value="UniProtKB-SubCell"/>
</dbReference>
<dbReference type="InterPro" id="IPR003340">
    <property type="entry name" value="B3_DNA-bd"/>
</dbReference>
<evidence type="ECO:0000313" key="8">
    <source>
        <dbReference type="EMBL" id="WVZ67749.1"/>
    </source>
</evidence>
<feature type="domain" description="TF-B3" evidence="7">
    <location>
        <begin position="94"/>
        <end position="188"/>
    </location>
</feature>
<evidence type="ECO:0000256" key="3">
    <source>
        <dbReference type="ARBA" id="ARBA00023125"/>
    </source>
</evidence>
<feature type="compositionally biased region" description="Basic residues" evidence="6">
    <location>
        <begin position="201"/>
        <end position="210"/>
    </location>
</feature>
<keyword evidence="2" id="KW-0805">Transcription regulation</keyword>
<dbReference type="PROSITE" id="PS50863">
    <property type="entry name" value="B3"/>
    <property type="match status" value="2"/>
</dbReference>
<keyword evidence="5" id="KW-0539">Nucleus</keyword>
<proteinExistence type="predicted"/>
<reference evidence="8 9" key="1">
    <citation type="submission" date="2024-02" db="EMBL/GenBank/DDBJ databases">
        <title>High-quality chromosome-scale genome assembly of Pensacola bahiagrass (Paspalum notatum Flugge var. saurae).</title>
        <authorList>
            <person name="Vega J.M."/>
            <person name="Podio M."/>
            <person name="Orjuela J."/>
            <person name="Siena L.A."/>
            <person name="Pessino S.C."/>
            <person name="Combes M.C."/>
            <person name="Mariac C."/>
            <person name="Albertini E."/>
            <person name="Pupilli F."/>
            <person name="Ortiz J.P.A."/>
            <person name="Leblanc O."/>
        </authorList>
    </citation>
    <scope>NUCLEOTIDE SEQUENCE [LARGE SCALE GENOMIC DNA]</scope>
    <source>
        <strain evidence="8">R1</strain>
        <tissue evidence="8">Leaf</tissue>
    </source>
</reference>
<evidence type="ECO:0000256" key="1">
    <source>
        <dbReference type="ARBA" id="ARBA00004123"/>
    </source>
</evidence>
<dbReference type="InterPro" id="IPR039218">
    <property type="entry name" value="REM_fam"/>
</dbReference>
<keyword evidence="3" id="KW-0238">DNA-binding</keyword>
<evidence type="ECO:0000256" key="6">
    <source>
        <dbReference type="SAM" id="MobiDB-lite"/>
    </source>
</evidence>
<dbReference type="Gene3D" id="2.40.330.10">
    <property type="entry name" value="DNA-binding pseudobarrel domain"/>
    <property type="match status" value="2"/>
</dbReference>
<evidence type="ECO:0000256" key="4">
    <source>
        <dbReference type="ARBA" id="ARBA00023163"/>
    </source>
</evidence>
<dbReference type="Proteomes" id="UP001341281">
    <property type="component" value="Chromosome 04"/>
</dbReference>
<dbReference type="EMBL" id="CP144748">
    <property type="protein sequence ID" value="WVZ67749.1"/>
    <property type="molecule type" value="Genomic_DNA"/>
</dbReference>
<organism evidence="8 9">
    <name type="scientific">Paspalum notatum var. saurae</name>
    <dbReference type="NCBI Taxonomy" id="547442"/>
    <lineage>
        <taxon>Eukaryota</taxon>
        <taxon>Viridiplantae</taxon>
        <taxon>Streptophyta</taxon>
        <taxon>Embryophyta</taxon>
        <taxon>Tracheophyta</taxon>
        <taxon>Spermatophyta</taxon>
        <taxon>Magnoliopsida</taxon>
        <taxon>Liliopsida</taxon>
        <taxon>Poales</taxon>
        <taxon>Poaceae</taxon>
        <taxon>PACMAD clade</taxon>
        <taxon>Panicoideae</taxon>
        <taxon>Andropogonodae</taxon>
        <taxon>Paspaleae</taxon>
        <taxon>Paspalinae</taxon>
        <taxon>Paspalum</taxon>
    </lineage>
</organism>
<dbReference type="PANTHER" id="PTHR31674:SF61">
    <property type="entry name" value="B3 DOMAIN-CONTAINING PROTEIN OS01G0905400"/>
    <property type="match status" value="1"/>
</dbReference>
<feature type="non-terminal residue" evidence="8">
    <location>
        <position position="687"/>
    </location>
</feature>
<dbReference type="PANTHER" id="PTHR31674">
    <property type="entry name" value="B3 DOMAIN-CONTAINING PROTEIN REM-LIKE 3-RELATED"/>
    <property type="match status" value="1"/>
</dbReference>
<feature type="domain" description="TF-B3" evidence="7">
    <location>
        <begin position="593"/>
        <end position="687"/>
    </location>
</feature>
<dbReference type="AlphaFoldDB" id="A0AAQ3T9M5"/>
<protein>
    <recommendedName>
        <fullName evidence="7">TF-B3 domain-containing protein</fullName>
    </recommendedName>
</protein>
<dbReference type="GO" id="GO:0003677">
    <property type="term" value="F:DNA binding"/>
    <property type="evidence" value="ECO:0007669"/>
    <property type="project" value="UniProtKB-KW"/>
</dbReference>
<comment type="subcellular location">
    <subcellularLocation>
        <location evidence="1">Nucleus</location>
    </subcellularLocation>
</comment>
<dbReference type="CDD" id="cd10017">
    <property type="entry name" value="B3_DNA"/>
    <property type="match status" value="2"/>
</dbReference>
<dbReference type="Pfam" id="PF02362">
    <property type="entry name" value="B3"/>
    <property type="match status" value="2"/>
</dbReference>
<evidence type="ECO:0000256" key="5">
    <source>
        <dbReference type="ARBA" id="ARBA00023242"/>
    </source>
</evidence>
<keyword evidence="4" id="KW-0804">Transcription</keyword>
<feature type="region of interest" description="Disordered" evidence="6">
    <location>
        <begin position="200"/>
        <end position="253"/>
    </location>
</feature>
<dbReference type="SMART" id="SM01019">
    <property type="entry name" value="B3"/>
    <property type="match status" value="2"/>
</dbReference>
<sequence length="687" mass="74595">MQAARNTAVAAGGAVKKEPEEEVVVVEVDSYEEEAEKVVKRRRRKKKAACDPLTKRACVDCTKRCARIHGRAAAASSSPMPSSSKAQARPTPAAPSFFKVMMGYFSEDMDIPLPFGRTILDLAGSNIYLEDAFGLRWRVRLCLRDGGILSFGHGWKNFVVDHAVSCGEFLVFRQIARSVFTVQMFAPSAVERLYLCEKNKRQSRKRKPRQKTSSPGLQTLKTAKNRVGNCKKKRRTDRPNGIAPPPRGSKMPIQVCVDDSDVADSASELKCSETSQRVEEVGAAQGIPEAEDPTGHECRAQEVLDGQAEPADDCAIFEEKQSECNAIARVIEHRISEAITGTENLPANVDATAPLSMMDLDEVSIDDIYLSADIYEFESDIVYDTAEALSVGLSMEGPSTTSQNPGFNCLEDAPQNQLFAMGVGQGFAMPETLSSCTENKQVTDAPGTGTEYVCVSAHDIDINALPSNEPLLFGEKNSSPPADAEVHSNGCGLCSCNKDEGNNLLPVMNEQAAQKECSSMAIKQAKPHDGHGNMDDTTGHHAAEILPRSAKLHEFPDLAQNPLQIVQLAGNGSEGIHSGTSESGGVLALAANSSKFCISVPAPGQTWLELPSRLPVLPRTKKQGRKVVILKDPSMRRWPVLYQCTPRFSGFITGWVDICSENNLREGDTCEFELSGNSELSFQVLVP</sequence>
<accession>A0AAQ3T9M5</accession>
<evidence type="ECO:0000256" key="2">
    <source>
        <dbReference type="ARBA" id="ARBA00023015"/>
    </source>
</evidence>